<dbReference type="InterPro" id="IPR039425">
    <property type="entry name" value="RNA_pol_sigma-70-like"/>
</dbReference>
<dbReference type="Gene3D" id="1.10.1740.10">
    <property type="match status" value="1"/>
</dbReference>
<dbReference type="InterPro" id="IPR000792">
    <property type="entry name" value="Tscrpt_reg_LuxR_C"/>
</dbReference>
<protein>
    <submittedName>
        <fullName evidence="7">RNA polymerase sigma factor</fullName>
    </submittedName>
</protein>
<name>A0ABU4VLN8_9ACTN</name>
<keyword evidence="3" id="KW-0731">Sigma factor</keyword>
<dbReference type="InterPro" id="IPR013249">
    <property type="entry name" value="RNA_pol_sigma70_r4_t2"/>
</dbReference>
<dbReference type="NCBIfam" id="TIGR02937">
    <property type="entry name" value="sigma70-ECF"/>
    <property type="match status" value="1"/>
</dbReference>
<dbReference type="EMBL" id="JAXAVX010000006">
    <property type="protein sequence ID" value="MDX8152579.1"/>
    <property type="molecule type" value="Genomic_DNA"/>
</dbReference>
<evidence type="ECO:0000256" key="3">
    <source>
        <dbReference type="ARBA" id="ARBA00023082"/>
    </source>
</evidence>
<dbReference type="InterPro" id="IPR007627">
    <property type="entry name" value="RNA_pol_sigma70_r2"/>
</dbReference>
<evidence type="ECO:0000313" key="7">
    <source>
        <dbReference type="EMBL" id="MDX8152579.1"/>
    </source>
</evidence>
<keyword evidence="4" id="KW-0238">DNA-binding</keyword>
<dbReference type="Pfam" id="PF08281">
    <property type="entry name" value="Sigma70_r4_2"/>
    <property type="match status" value="1"/>
</dbReference>
<organism evidence="7 8">
    <name type="scientific">Patulibacter brassicae</name>
    <dbReference type="NCBI Taxonomy" id="1705717"/>
    <lineage>
        <taxon>Bacteria</taxon>
        <taxon>Bacillati</taxon>
        <taxon>Actinomycetota</taxon>
        <taxon>Thermoleophilia</taxon>
        <taxon>Solirubrobacterales</taxon>
        <taxon>Patulibacteraceae</taxon>
        <taxon>Patulibacter</taxon>
    </lineage>
</organism>
<dbReference type="Pfam" id="PF04542">
    <property type="entry name" value="Sigma70_r2"/>
    <property type="match status" value="1"/>
</dbReference>
<comment type="similarity">
    <text evidence="1">Belongs to the sigma-70 factor family. ECF subfamily.</text>
</comment>
<dbReference type="InterPro" id="IPR013325">
    <property type="entry name" value="RNA_pol_sigma_r2"/>
</dbReference>
<dbReference type="InterPro" id="IPR014284">
    <property type="entry name" value="RNA_pol_sigma-70_dom"/>
</dbReference>
<comment type="caution">
    <text evidence="7">The sequence shown here is derived from an EMBL/GenBank/DDBJ whole genome shotgun (WGS) entry which is preliminary data.</text>
</comment>
<dbReference type="Proteomes" id="UP001277761">
    <property type="component" value="Unassembled WGS sequence"/>
</dbReference>
<accession>A0ABU4VLN8</accession>
<dbReference type="RefSeq" id="WP_319954733.1">
    <property type="nucleotide sequence ID" value="NZ_JAXAVX010000006.1"/>
</dbReference>
<evidence type="ECO:0000313" key="8">
    <source>
        <dbReference type="Proteomes" id="UP001277761"/>
    </source>
</evidence>
<evidence type="ECO:0000259" key="6">
    <source>
        <dbReference type="PROSITE" id="PS00622"/>
    </source>
</evidence>
<dbReference type="PROSITE" id="PS00622">
    <property type="entry name" value="HTH_LUXR_1"/>
    <property type="match status" value="1"/>
</dbReference>
<evidence type="ECO:0000256" key="1">
    <source>
        <dbReference type="ARBA" id="ARBA00010641"/>
    </source>
</evidence>
<keyword evidence="8" id="KW-1185">Reference proteome</keyword>
<reference evidence="7 8" key="1">
    <citation type="submission" date="2023-11" db="EMBL/GenBank/DDBJ databases">
        <authorList>
            <person name="Xu M."/>
            <person name="Jiang T."/>
        </authorList>
    </citation>
    <scope>NUCLEOTIDE SEQUENCE [LARGE SCALE GENOMIC DNA]</scope>
    <source>
        <strain evidence="7 8">SD</strain>
    </source>
</reference>
<sequence length="183" mass="20251">MSETATATLALPTPRRRTMDVEALYRSCADDLYAYVRTVVRDPTLAEDVVAVAFERALARRGRFDDRRGSPRAWLFTIARNAAIDELRRGTKGAALTHDPVDERQPDPAELVVQRDERAARDASVAAAIASLPGRDRELVALKFHAGLSNAEIARVLELSPTNVGSRLHRILTRLREACHVEA</sequence>
<dbReference type="InterPro" id="IPR036388">
    <property type="entry name" value="WH-like_DNA-bd_sf"/>
</dbReference>
<evidence type="ECO:0000256" key="2">
    <source>
        <dbReference type="ARBA" id="ARBA00023015"/>
    </source>
</evidence>
<gene>
    <name evidence="7" type="ORF">SK069_13315</name>
</gene>
<dbReference type="SUPFAM" id="SSF88659">
    <property type="entry name" value="Sigma3 and sigma4 domains of RNA polymerase sigma factors"/>
    <property type="match status" value="1"/>
</dbReference>
<keyword evidence="2" id="KW-0805">Transcription regulation</keyword>
<dbReference type="SUPFAM" id="SSF88946">
    <property type="entry name" value="Sigma2 domain of RNA polymerase sigma factors"/>
    <property type="match status" value="1"/>
</dbReference>
<dbReference type="PANTHER" id="PTHR43133:SF8">
    <property type="entry name" value="RNA POLYMERASE SIGMA FACTOR HI_1459-RELATED"/>
    <property type="match status" value="1"/>
</dbReference>
<dbReference type="PANTHER" id="PTHR43133">
    <property type="entry name" value="RNA POLYMERASE ECF-TYPE SIGMA FACTO"/>
    <property type="match status" value="1"/>
</dbReference>
<evidence type="ECO:0000256" key="5">
    <source>
        <dbReference type="ARBA" id="ARBA00023163"/>
    </source>
</evidence>
<feature type="domain" description="HTH luxR-type" evidence="6">
    <location>
        <begin position="147"/>
        <end position="174"/>
    </location>
</feature>
<keyword evidence="5" id="KW-0804">Transcription</keyword>
<dbReference type="Gene3D" id="1.10.10.10">
    <property type="entry name" value="Winged helix-like DNA-binding domain superfamily/Winged helix DNA-binding domain"/>
    <property type="match status" value="1"/>
</dbReference>
<proteinExistence type="inferred from homology"/>
<dbReference type="InterPro" id="IPR013324">
    <property type="entry name" value="RNA_pol_sigma_r3/r4-like"/>
</dbReference>
<evidence type="ECO:0000256" key="4">
    <source>
        <dbReference type="ARBA" id="ARBA00023125"/>
    </source>
</evidence>